<dbReference type="GO" id="GO:0016042">
    <property type="term" value="P:lipid catabolic process"/>
    <property type="evidence" value="ECO:0007669"/>
    <property type="project" value="UniProtKB-KW"/>
</dbReference>
<dbReference type="CDD" id="cd01837">
    <property type="entry name" value="SGNH_plant_lipase_like"/>
    <property type="match status" value="1"/>
</dbReference>
<reference evidence="8" key="1">
    <citation type="journal article" date="2019" name="Database">
        <title>The radish genome database (RadishGD): an integrated information resource for radish genomics.</title>
        <authorList>
            <person name="Yu H.J."/>
            <person name="Baek S."/>
            <person name="Lee Y.J."/>
            <person name="Cho A."/>
            <person name="Mun J.H."/>
        </authorList>
    </citation>
    <scope>NUCLEOTIDE SEQUENCE [LARGE SCALE GENOMIC DNA]</scope>
    <source>
        <strain evidence="8">cv. WK10039</strain>
    </source>
</reference>
<accession>A0A9W3CG09</accession>
<dbReference type="InterPro" id="IPR036514">
    <property type="entry name" value="SGNH_hydro_sf"/>
</dbReference>
<proteinExistence type="inferred from homology"/>
<evidence type="ECO:0000256" key="1">
    <source>
        <dbReference type="ARBA" id="ARBA00004613"/>
    </source>
</evidence>
<keyword evidence="3" id="KW-0964">Secreted</keyword>
<evidence type="ECO:0000256" key="2">
    <source>
        <dbReference type="ARBA" id="ARBA00008668"/>
    </source>
</evidence>
<dbReference type="GeneID" id="108841138"/>
<dbReference type="InterPro" id="IPR051238">
    <property type="entry name" value="GDSL_esterase/lipase"/>
</dbReference>
<protein>
    <submittedName>
        <fullName evidence="9">GDSL esterase/lipase 7-like isoform X1</fullName>
    </submittedName>
</protein>
<evidence type="ECO:0000256" key="3">
    <source>
        <dbReference type="ARBA" id="ARBA00022525"/>
    </source>
</evidence>
<dbReference type="InterPro" id="IPR035669">
    <property type="entry name" value="SGNH_plant_lipase-like"/>
</dbReference>
<keyword evidence="6" id="KW-0442">Lipid degradation</keyword>
<dbReference type="Proteomes" id="UP000504610">
    <property type="component" value="Chromosome 2"/>
</dbReference>
<evidence type="ECO:0000256" key="6">
    <source>
        <dbReference type="ARBA" id="ARBA00022963"/>
    </source>
</evidence>
<dbReference type="GO" id="GO:0005576">
    <property type="term" value="C:extracellular region"/>
    <property type="evidence" value="ECO:0007669"/>
    <property type="project" value="UniProtKB-SubCell"/>
</dbReference>
<name>A0A9W3CG09_RAPSA</name>
<evidence type="ECO:0000256" key="5">
    <source>
        <dbReference type="ARBA" id="ARBA00022801"/>
    </source>
</evidence>
<dbReference type="SUPFAM" id="SSF52266">
    <property type="entry name" value="SGNH hydrolase"/>
    <property type="match status" value="1"/>
</dbReference>
<keyword evidence="5" id="KW-0378">Hydrolase</keyword>
<sequence length="370" mass="41171">MTSSIQFREFLRDIFKLVWFGYGQSSNHQPLAPAFFVFGDSLVDCGNNNYIPTLARADYLPYGIDFGFPTGRFCNGRTVADYGAMYLGLPLLPPFFAPVSIVHNVLRGLNYASAAAGILEETGQHFGARTSFSGQVSQFEMTIELKLRPFFQNPEDLRKYLAKSIISINIGSNDYINNYLMPDRYSSSKIYSGEDYANLLIKTLSAQISRLYSLGARKMVLGGTGPLGCIPSQLFMVNGNNNNKSGCVTKINNLVSLFNSRLKDLPNTLNTTLPGSFFIYQNIYDLFHDMVVNPSGYGLVIPDKACCGSGRYGGASTCLPLQEPCLDRNQYVFWDAFHPTEIANKIIAENTFSNSAKYSYPISLYEFTKL</sequence>
<keyword evidence="7" id="KW-0443">Lipid metabolism</keyword>
<dbReference type="PANTHER" id="PTHR45650">
    <property type="entry name" value="GDSL-LIKE LIPASE/ACYLHYDROLASE-RELATED"/>
    <property type="match status" value="1"/>
</dbReference>
<gene>
    <name evidence="9" type="primary">LOC108841138</name>
</gene>
<keyword evidence="8" id="KW-1185">Reference proteome</keyword>
<dbReference type="KEGG" id="rsz:108841138"/>
<evidence type="ECO:0000313" key="8">
    <source>
        <dbReference type="Proteomes" id="UP000504610"/>
    </source>
</evidence>
<evidence type="ECO:0000313" key="9">
    <source>
        <dbReference type="RefSeq" id="XP_056850454.1"/>
    </source>
</evidence>
<dbReference type="RefSeq" id="XP_056850454.1">
    <property type="nucleotide sequence ID" value="XM_056994474.1"/>
</dbReference>
<comment type="subcellular location">
    <subcellularLocation>
        <location evidence="1">Secreted</location>
    </subcellularLocation>
</comment>
<dbReference type="Pfam" id="PF00657">
    <property type="entry name" value="Lipase_GDSL"/>
    <property type="match status" value="1"/>
</dbReference>
<dbReference type="OrthoDB" id="1600564at2759"/>
<organism evidence="8 9">
    <name type="scientific">Raphanus sativus</name>
    <name type="common">Radish</name>
    <name type="synonym">Raphanus raphanistrum var. sativus</name>
    <dbReference type="NCBI Taxonomy" id="3726"/>
    <lineage>
        <taxon>Eukaryota</taxon>
        <taxon>Viridiplantae</taxon>
        <taxon>Streptophyta</taxon>
        <taxon>Embryophyta</taxon>
        <taxon>Tracheophyta</taxon>
        <taxon>Spermatophyta</taxon>
        <taxon>Magnoliopsida</taxon>
        <taxon>eudicotyledons</taxon>
        <taxon>Gunneridae</taxon>
        <taxon>Pentapetalae</taxon>
        <taxon>rosids</taxon>
        <taxon>malvids</taxon>
        <taxon>Brassicales</taxon>
        <taxon>Brassicaceae</taxon>
        <taxon>Brassiceae</taxon>
        <taxon>Raphanus</taxon>
    </lineage>
</organism>
<dbReference type="Gene3D" id="3.40.50.1110">
    <property type="entry name" value="SGNH hydrolase"/>
    <property type="match status" value="1"/>
</dbReference>
<dbReference type="GO" id="GO:0016788">
    <property type="term" value="F:hydrolase activity, acting on ester bonds"/>
    <property type="evidence" value="ECO:0007669"/>
    <property type="project" value="InterPro"/>
</dbReference>
<comment type="similarity">
    <text evidence="2">Belongs to the 'GDSL' lipolytic enzyme family.</text>
</comment>
<dbReference type="InterPro" id="IPR001087">
    <property type="entry name" value="GDSL"/>
</dbReference>
<dbReference type="PANTHER" id="PTHR45650:SF79">
    <property type="entry name" value="GDSL ESTERASE_LIPASE 7"/>
    <property type="match status" value="1"/>
</dbReference>
<evidence type="ECO:0000256" key="7">
    <source>
        <dbReference type="ARBA" id="ARBA00023098"/>
    </source>
</evidence>
<keyword evidence="4" id="KW-0732">Signal</keyword>
<evidence type="ECO:0000256" key="4">
    <source>
        <dbReference type="ARBA" id="ARBA00022729"/>
    </source>
</evidence>
<reference evidence="9" key="2">
    <citation type="submission" date="2025-08" db="UniProtKB">
        <authorList>
            <consortium name="RefSeq"/>
        </authorList>
    </citation>
    <scope>IDENTIFICATION</scope>
    <source>
        <tissue evidence="9">Leaf</tissue>
    </source>
</reference>
<dbReference type="AlphaFoldDB" id="A0A9W3CG09"/>